<accession>A0ABU6U8Z1</accession>
<gene>
    <name evidence="1" type="ORF">PIB30_023373</name>
</gene>
<organism evidence="1 2">
    <name type="scientific">Stylosanthes scabra</name>
    <dbReference type="NCBI Taxonomy" id="79078"/>
    <lineage>
        <taxon>Eukaryota</taxon>
        <taxon>Viridiplantae</taxon>
        <taxon>Streptophyta</taxon>
        <taxon>Embryophyta</taxon>
        <taxon>Tracheophyta</taxon>
        <taxon>Spermatophyta</taxon>
        <taxon>Magnoliopsida</taxon>
        <taxon>eudicotyledons</taxon>
        <taxon>Gunneridae</taxon>
        <taxon>Pentapetalae</taxon>
        <taxon>rosids</taxon>
        <taxon>fabids</taxon>
        <taxon>Fabales</taxon>
        <taxon>Fabaceae</taxon>
        <taxon>Papilionoideae</taxon>
        <taxon>50 kb inversion clade</taxon>
        <taxon>dalbergioids sensu lato</taxon>
        <taxon>Dalbergieae</taxon>
        <taxon>Pterocarpus clade</taxon>
        <taxon>Stylosanthes</taxon>
    </lineage>
</organism>
<evidence type="ECO:0000313" key="2">
    <source>
        <dbReference type="Proteomes" id="UP001341840"/>
    </source>
</evidence>
<comment type="caution">
    <text evidence="1">The sequence shown here is derived from an EMBL/GenBank/DDBJ whole genome shotgun (WGS) entry which is preliminary data.</text>
</comment>
<protein>
    <submittedName>
        <fullName evidence="1">Uncharacterized protein</fullName>
    </submittedName>
</protein>
<reference evidence="1 2" key="1">
    <citation type="journal article" date="2023" name="Plants (Basel)">
        <title>Bridging the Gap: Combining Genomics and Transcriptomics Approaches to Understand Stylosanthes scabra, an Orphan Legume from the Brazilian Caatinga.</title>
        <authorList>
            <person name="Ferreira-Neto J.R.C."/>
            <person name="da Silva M.D."/>
            <person name="Binneck E."/>
            <person name="de Melo N.F."/>
            <person name="da Silva R.H."/>
            <person name="de Melo A.L.T.M."/>
            <person name="Pandolfi V."/>
            <person name="Bustamante F.O."/>
            <person name="Brasileiro-Vidal A.C."/>
            <person name="Benko-Iseppon A.M."/>
        </authorList>
    </citation>
    <scope>NUCLEOTIDE SEQUENCE [LARGE SCALE GENOMIC DNA]</scope>
    <source>
        <tissue evidence="1">Leaves</tissue>
    </source>
</reference>
<proteinExistence type="predicted"/>
<evidence type="ECO:0000313" key="1">
    <source>
        <dbReference type="EMBL" id="MED6157476.1"/>
    </source>
</evidence>
<dbReference type="Proteomes" id="UP001341840">
    <property type="component" value="Unassembled WGS sequence"/>
</dbReference>
<keyword evidence="2" id="KW-1185">Reference proteome</keyword>
<sequence>MDVAKLLNSASVLDRDTTCCFLLDQAMRFGLRYTAYPFEAQSNHKRQEFLFLDIYTAASHGPKFQQYSAECVLLPSSAHLWEQSQIETLCSLQMKSLA</sequence>
<dbReference type="EMBL" id="JASCZI010120910">
    <property type="protein sequence ID" value="MED6157476.1"/>
    <property type="molecule type" value="Genomic_DNA"/>
</dbReference>
<name>A0ABU6U8Z1_9FABA</name>